<sequence>MQRSFTLLLLANRLHSHISSELHATYSTFWVAHSSVIRGQHYTCETVATFAGCEFCLEAFRVDAKELAGCWSLLKAWIYLYFPMFAPSLRHSSEGCKPYIQMFPTIGYNNENKLLDIRLRLDMITADEAVYSAHPIQPQEARRPPNNRMYILRNTFVEALSLEAPSHLLTDSWTSVLAIPASSCTDDYMDWYLPCTHPMIQNPRNIPSGYNVPVALAIPPKALLDLIARECHRQDIDGDELRRTV</sequence>
<gene>
    <name evidence="1" type="ORF">M9H77_12166</name>
</gene>
<proteinExistence type="predicted"/>
<keyword evidence="2" id="KW-1185">Reference proteome</keyword>
<reference evidence="2" key="1">
    <citation type="journal article" date="2023" name="Nat. Plants">
        <title>Single-cell RNA sequencing provides a high-resolution roadmap for understanding the multicellular compartmentation of specialized metabolism.</title>
        <authorList>
            <person name="Sun S."/>
            <person name="Shen X."/>
            <person name="Li Y."/>
            <person name="Li Y."/>
            <person name="Wang S."/>
            <person name="Li R."/>
            <person name="Zhang H."/>
            <person name="Shen G."/>
            <person name="Guo B."/>
            <person name="Wei J."/>
            <person name="Xu J."/>
            <person name="St-Pierre B."/>
            <person name="Chen S."/>
            <person name="Sun C."/>
        </authorList>
    </citation>
    <scope>NUCLEOTIDE SEQUENCE [LARGE SCALE GENOMIC DNA]</scope>
</reference>
<protein>
    <submittedName>
        <fullName evidence="1">Uncharacterized protein</fullName>
    </submittedName>
</protein>
<dbReference type="EMBL" id="CM044703">
    <property type="protein sequence ID" value="KAI5671802.1"/>
    <property type="molecule type" value="Genomic_DNA"/>
</dbReference>
<dbReference type="Proteomes" id="UP001060085">
    <property type="component" value="Linkage Group LG03"/>
</dbReference>
<evidence type="ECO:0000313" key="1">
    <source>
        <dbReference type="EMBL" id="KAI5671802.1"/>
    </source>
</evidence>
<accession>A0ACC0BGS6</accession>
<name>A0ACC0BGS6_CATRO</name>
<evidence type="ECO:0000313" key="2">
    <source>
        <dbReference type="Proteomes" id="UP001060085"/>
    </source>
</evidence>
<comment type="caution">
    <text evidence="1">The sequence shown here is derived from an EMBL/GenBank/DDBJ whole genome shotgun (WGS) entry which is preliminary data.</text>
</comment>
<organism evidence="1 2">
    <name type="scientific">Catharanthus roseus</name>
    <name type="common">Madagascar periwinkle</name>
    <name type="synonym">Vinca rosea</name>
    <dbReference type="NCBI Taxonomy" id="4058"/>
    <lineage>
        <taxon>Eukaryota</taxon>
        <taxon>Viridiplantae</taxon>
        <taxon>Streptophyta</taxon>
        <taxon>Embryophyta</taxon>
        <taxon>Tracheophyta</taxon>
        <taxon>Spermatophyta</taxon>
        <taxon>Magnoliopsida</taxon>
        <taxon>eudicotyledons</taxon>
        <taxon>Gunneridae</taxon>
        <taxon>Pentapetalae</taxon>
        <taxon>asterids</taxon>
        <taxon>lamiids</taxon>
        <taxon>Gentianales</taxon>
        <taxon>Apocynaceae</taxon>
        <taxon>Rauvolfioideae</taxon>
        <taxon>Vinceae</taxon>
        <taxon>Catharanthinae</taxon>
        <taxon>Catharanthus</taxon>
    </lineage>
</organism>